<dbReference type="GO" id="GO:0005886">
    <property type="term" value="C:plasma membrane"/>
    <property type="evidence" value="ECO:0007669"/>
    <property type="project" value="UniProtKB-ARBA"/>
</dbReference>
<comment type="similarity">
    <text evidence="1">Belongs to the ABC transporter superfamily.</text>
</comment>
<evidence type="ECO:0000256" key="10">
    <source>
        <dbReference type="ARBA" id="ARBA00055994"/>
    </source>
</evidence>
<dbReference type="InterPro" id="IPR050086">
    <property type="entry name" value="MetN_ABC_transporter-like"/>
</dbReference>
<evidence type="ECO:0000256" key="2">
    <source>
        <dbReference type="ARBA" id="ARBA00022448"/>
    </source>
</evidence>
<evidence type="ECO:0000256" key="4">
    <source>
        <dbReference type="ARBA" id="ARBA00022741"/>
    </source>
</evidence>
<proteinExistence type="inferred from homology"/>
<dbReference type="Gene3D" id="3.40.50.300">
    <property type="entry name" value="P-loop containing nucleotide triphosphate hydrolases"/>
    <property type="match status" value="1"/>
</dbReference>
<dbReference type="GO" id="GO:0016887">
    <property type="term" value="F:ATP hydrolysis activity"/>
    <property type="evidence" value="ECO:0007669"/>
    <property type="project" value="InterPro"/>
</dbReference>
<keyword evidence="13" id="KW-1185">Reference proteome</keyword>
<feature type="domain" description="ABC transporter" evidence="11">
    <location>
        <begin position="2"/>
        <end position="238"/>
    </location>
</feature>
<evidence type="ECO:0000256" key="7">
    <source>
        <dbReference type="ARBA" id="ARBA00022970"/>
    </source>
</evidence>
<name>A0A1H0Y404_9LACT</name>
<keyword evidence="3" id="KW-1003">Cell membrane</keyword>
<comment type="catalytic activity">
    <reaction evidence="9">
        <text>ATP + H2O = ADP + phosphate + H(+)</text>
        <dbReference type="Rhea" id="RHEA:13065"/>
        <dbReference type="ChEBI" id="CHEBI:15377"/>
        <dbReference type="ChEBI" id="CHEBI:15378"/>
        <dbReference type="ChEBI" id="CHEBI:30616"/>
        <dbReference type="ChEBI" id="CHEBI:43474"/>
        <dbReference type="ChEBI" id="CHEBI:456216"/>
    </reaction>
</comment>
<dbReference type="PROSITE" id="PS50893">
    <property type="entry name" value="ABC_TRANSPORTER_2"/>
    <property type="match status" value="1"/>
</dbReference>
<dbReference type="PANTHER" id="PTHR43166:SF30">
    <property type="entry name" value="METHIONINE IMPORT ATP-BINDING PROTEIN METN"/>
    <property type="match status" value="1"/>
</dbReference>
<reference evidence="13" key="1">
    <citation type="submission" date="2016-10" db="EMBL/GenBank/DDBJ databases">
        <authorList>
            <person name="Varghese N."/>
            <person name="Submissions S."/>
        </authorList>
    </citation>
    <scope>NUCLEOTIDE SEQUENCE [LARGE SCALE GENOMIC DNA]</scope>
    <source>
        <strain evidence="13">MPL-11</strain>
    </source>
</reference>
<evidence type="ECO:0000256" key="6">
    <source>
        <dbReference type="ARBA" id="ARBA00022967"/>
    </source>
</evidence>
<evidence type="ECO:0000256" key="8">
    <source>
        <dbReference type="ARBA" id="ARBA00023136"/>
    </source>
</evidence>
<keyword evidence="5 12" id="KW-0067">ATP-binding</keyword>
<accession>A0A1H0Y404</accession>
<dbReference type="SUPFAM" id="SSF52540">
    <property type="entry name" value="P-loop containing nucleoside triphosphate hydrolases"/>
    <property type="match status" value="1"/>
</dbReference>
<dbReference type="OrthoDB" id="9802264at2"/>
<evidence type="ECO:0000256" key="9">
    <source>
        <dbReference type="ARBA" id="ARBA00049360"/>
    </source>
</evidence>
<dbReference type="EMBL" id="FNJW01000008">
    <property type="protein sequence ID" value="SDQ09843.1"/>
    <property type="molecule type" value="Genomic_DNA"/>
</dbReference>
<sequence>MIELKGVSKGFIGQNGAFKAVDQVSLSIEKNELFGVIGESGAGKSTLLRFINALEQPDEGRIIVDNVDVQQLSKKELRLYQKKISMIFQQFNLLSNKTVEENILLPLELYDYKQTLPIETVLDFVGLNDKRTSYPAELSGGQKQRVGIARALITRPTILLCDEPTSALDQGTTKEIVDVLKRAHQEFGMTVVIVTHELEVIKELCSRAAVIEKGRLIDTIQVTRKNEQKIFKSYHQRALEVLGNV</sequence>
<keyword evidence="2" id="KW-0813">Transport</keyword>
<keyword evidence="6" id="KW-1278">Translocase</keyword>
<keyword evidence="4" id="KW-0547">Nucleotide-binding</keyword>
<dbReference type="PANTHER" id="PTHR43166">
    <property type="entry name" value="AMINO ACID IMPORT ATP-BINDING PROTEIN"/>
    <property type="match status" value="1"/>
</dbReference>
<dbReference type="GO" id="GO:0006865">
    <property type="term" value="P:amino acid transport"/>
    <property type="evidence" value="ECO:0007669"/>
    <property type="project" value="UniProtKB-KW"/>
</dbReference>
<dbReference type="InterPro" id="IPR027417">
    <property type="entry name" value="P-loop_NTPase"/>
</dbReference>
<dbReference type="InterPro" id="IPR003593">
    <property type="entry name" value="AAA+_ATPase"/>
</dbReference>
<dbReference type="AlphaFoldDB" id="A0A1H0Y404"/>
<dbReference type="FunFam" id="3.40.50.300:FF:000056">
    <property type="entry name" value="Cell division ATP-binding protein FtsE"/>
    <property type="match status" value="1"/>
</dbReference>
<gene>
    <name evidence="12" type="ORF">SAMN04487752_0684</name>
</gene>
<keyword evidence="8" id="KW-0472">Membrane</keyword>
<dbReference type="InterPro" id="IPR003439">
    <property type="entry name" value="ABC_transporter-like_ATP-bd"/>
</dbReference>
<evidence type="ECO:0000256" key="3">
    <source>
        <dbReference type="ARBA" id="ARBA00022475"/>
    </source>
</evidence>
<evidence type="ECO:0000259" key="11">
    <source>
        <dbReference type="PROSITE" id="PS50893"/>
    </source>
</evidence>
<dbReference type="PROSITE" id="PS00211">
    <property type="entry name" value="ABC_TRANSPORTER_1"/>
    <property type="match status" value="1"/>
</dbReference>
<evidence type="ECO:0000313" key="12">
    <source>
        <dbReference type="EMBL" id="SDQ09843.1"/>
    </source>
</evidence>
<dbReference type="Proteomes" id="UP000199481">
    <property type="component" value="Unassembled WGS sequence"/>
</dbReference>
<evidence type="ECO:0000256" key="5">
    <source>
        <dbReference type="ARBA" id="ARBA00022840"/>
    </source>
</evidence>
<dbReference type="Pfam" id="PF00005">
    <property type="entry name" value="ABC_tran"/>
    <property type="match status" value="1"/>
</dbReference>
<protein>
    <submittedName>
        <fullName evidence="12">D-methionine transport system ATP-binding protein</fullName>
    </submittedName>
</protein>
<comment type="function">
    <text evidence="10">Part of the ABC transporter FtsEX involved in cellular division. Has ATPase activity. Essential for cell division and viability.</text>
</comment>
<dbReference type="RefSeq" id="WP_089975221.1">
    <property type="nucleotide sequence ID" value="NZ_FNJW01000008.1"/>
</dbReference>
<evidence type="ECO:0000313" key="13">
    <source>
        <dbReference type="Proteomes" id="UP000199481"/>
    </source>
</evidence>
<keyword evidence="7" id="KW-0029">Amino-acid transport</keyword>
<organism evidence="12 13">
    <name type="scientific">Carnobacterium viridans</name>
    <dbReference type="NCBI Taxonomy" id="174587"/>
    <lineage>
        <taxon>Bacteria</taxon>
        <taxon>Bacillati</taxon>
        <taxon>Bacillota</taxon>
        <taxon>Bacilli</taxon>
        <taxon>Lactobacillales</taxon>
        <taxon>Carnobacteriaceae</taxon>
        <taxon>Carnobacterium</taxon>
    </lineage>
</organism>
<dbReference type="InterPro" id="IPR017871">
    <property type="entry name" value="ABC_transporter-like_CS"/>
</dbReference>
<dbReference type="SMART" id="SM00382">
    <property type="entry name" value="AAA"/>
    <property type="match status" value="1"/>
</dbReference>
<evidence type="ECO:0000256" key="1">
    <source>
        <dbReference type="ARBA" id="ARBA00005417"/>
    </source>
</evidence>
<dbReference type="GO" id="GO:0005524">
    <property type="term" value="F:ATP binding"/>
    <property type="evidence" value="ECO:0007669"/>
    <property type="project" value="UniProtKB-KW"/>
</dbReference>